<dbReference type="Proteomes" id="UP000759246">
    <property type="component" value="Unassembled WGS sequence"/>
</dbReference>
<keyword evidence="3 6" id="KW-0812">Transmembrane</keyword>
<keyword evidence="4 6" id="KW-1133">Transmembrane helix</keyword>
<dbReference type="InterPro" id="IPR051125">
    <property type="entry name" value="ABC-4/HrtB_transporter"/>
</dbReference>
<protein>
    <submittedName>
        <fullName evidence="8">ABC transporter permease</fullName>
    </submittedName>
</protein>
<dbReference type="EMBL" id="JABZGF010000085">
    <property type="protein sequence ID" value="MBF0966321.1"/>
    <property type="molecule type" value="Genomic_DNA"/>
</dbReference>
<dbReference type="AlphaFoldDB" id="A0A929RPK2"/>
<comment type="subcellular location">
    <subcellularLocation>
        <location evidence="1">Cell membrane</location>
        <topology evidence="1">Multi-pass membrane protein</topology>
    </subcellularLocation>
</comment>
<feature type="transmembrane region" description="Helical" evidence="6">
    <location>
        <begin position="353"/>
        <end position="386"/>
    </location>
</feature>
<evidence type="ECO:0000256" key="4">
    <source>
        <dbReference type="ARBA" id="ARBA00022989"/>
    </source>
</evidence>
<organism evidence="8 9">
    <name type="scientific">Actinomyces bouchesdurhonensis</name>
    <dbReference type="NCBI Taxonomy" id="1852361"/>
    <lineage>
        <taxon>Bacteria</taxon>
        <taxon>Bacillati</taxon>
        <taxon>Actinomycetota</taxon>
        <taxon>Actinomycetes</taxon>
        <taxon>Actinomycetales</taxon>
        <taxon>Actinomycetaceae</taxon>
        <taxon>Actinomyces</taxon>
    </lineage>
</organism>
<sequence length="402" mass="42162">MLSLARLPWMNLRGYPVRSGILAFFSMLMAMVMFGGTMIVCGIDRGLGTVESRLGADIMVTPADASSDFDAQAFLVGAEPSYFYMDEGVAGEVAGVDGVGAASPQLFLATARASCCSGRYQVIAFDPATDFTIQPWISDTSGASSLGDMEVVVGANVGVSDPENFSLFGHKLRVVAQFDQTGSTLDNAVYANFDTARILIDSSLEKGLNKYTSLDTDHIISSVMVRVEPGRDVNAVASDIAARVPGVSVATSTTLVSGISRSLDNTSRTVTTLIALVWGVGLVMMTLMFVMMVVERKREFGTLLVVGAHRRLVSRVIALEAVILNAAGGALGILISGVLIVSFSGLVQQTIGIGFLVPSLAVIAALVALVLASMGLVALVSSWIALRCLNMADASALLKEGE</sequence>
<evidence type="ECO:0000256" key="1">
    <source>
        <dbReference type="ARBA" id="ARBA00004651"/>
    </source>
</evidence>
<dbReference type="PANTHER" id="PTHR43738">
    <property type="entry name" value="ABC TRANSPORTER, MEMBRANE PROTEIN"/>
    <property type="match status" value="1"/>
</dbReference>
<dbReference type="Pfam" id="PF02687">
    <property type="entry name" value="FtsX"/>
    <property type="match status" value="1"/>
</dbReference>
<evidence type="ECO:0000256" key="3">
    <source>
        <dbReference type="ARBA" id="ARBA00022692"/>
    </source>
</evidence>
<keyword evidence="2" id="KW-1003">Cell membrane</keyword>
<name>A0A929RPK2_9ACTO</name>
<evidence type="ECO:0000313" key="9">
    <source>
        <dbReference type="Proteomes" id="UP000759246"/>
    </source>
</evidence>
<feature type="transmembrane region" description="Helical" evidence="6">
    <location>
        <begin position="21"/>
        <end position="40"/>
    </location>
</feature>
<evidence type="ECO:0000256" key="5">
    <source>
        <dbReference type="ARBA" id="ARBA00023136"/>
    </source>
</evidence>
<proteinExistence type="predicted"/>
<reference evidence="8" key="1">
    <citation type="submission" date="2020-04" db="EMBL/GenBank/DDBJ databases">
        <title>Deep metagenomics examines the oral microbiome during advanced dental caries in children, revealing novel taxa and co-occurrences with host molecules.</title>
        <authorList>
            <person name="Baker J.L."/>
            <person name="Morton J.T."/>
            <person name="Dinis M."/>
            <person name="Alvarez R."/>
            <person name="Tran N.C."/>
            <person name="Knight R."/>
            <person name="Edlund A."/>
        </authorList>
    </citation>
    <scope>NUCLEOTIDE SEQUENCE</scope>
    <source>
        <strain evidence="8">JCVI_30_bin.13</strain>
    </source>
</reference>
<gene>
    <name evidence="8" type="ORF">HXK09_04005</name>
</gene>
<dbReference type="GO" id="GO:0005886">
    <property type="term" value="C:plasma membrane"/>
    <property type="evidence" value="ECO:0007669"/>
    <property type="project" value="UniProtKB-SubCell"/>
</dbReference>
<evidence type="ECO:0000259" key="7">
    <source>
        <dbReference type="Pfam" id="PF02687"/>
    </source>
</evidence>
<evidence type="ECO:0000256" key="2">
    <source>
        <dbReference type="ARBA" id="ARBA00022475"/>
    </source>
</evidence>
<evidence type="ECO:0000313" key="8">
    <source>
        <dbReference type="EMBL" id="MBF0966321.1"/>
    </source>
</evidence>
<feature type="domain" description="ABC3 transporter permease C-terminal" evidence="7">
    <location>
        <begin position="273"/>
        <end position="382"/>
    </location>
</feature>
<dbReference type="PANTHER" id="PTHR43738:SF2">
    <property type="entry name" value="ABC TRANSPORTER PERMEASE"/>
    <property type="match status" value="1"/>
</dbReference>
<keyword evidence="5 6" id="KW-0472">Membrane</keyword>
<accession>A0A929RPK2</accession>
<evidence type="ECO:0000256" key="6">
    <source>
        <dbReference type="SAM" id="Phobius"/>
    </source>
</evidence>
<dbReference type="InterPro" id="IPR003838">
    <property type="entry name" value="ABC3_permease_C"/>
</dbReference>
<feature type="transmembrane region" description="Helical" evidence="6">
    <location>
        <begin position="273"/>
        <end position="295"/>
    </location>
</feature>
<comment type="caution">
    <text evidence="8">The sequence shown here is derived from an EMBL/GenBank/DDBJ whole genome shotgun (WGS) entry which is preliminary data.</text>
</comment>
<feature type="transmembrane region" description="Helical" evidence="6">
    <location>
        <begin position="316"/>
        <end position="341"/>
    </location>
</feature>